<accession>A0ABD6AQE3</accession>
<dbReference type="InterPro" id="IPR029149">
    <property type="entry name" value="Creatin/AminoP/Spt16_N"/>
</dbReference>
<dbReference type="Pfam" id="PF00557">
    <property type="entry name" value="Peptidase_M24"/>
    <property type="match status" value="1"/>
</dbReference>
<keyword evidence="3" id="KW-1185">Reference proteome</keyword>
<dbReference type="InterPro" id="IPR036005">
    <property type="entry name" value="Creatinase/aminopeptidase-like"/>
</dbReference>
<dbReference type="CDD" id="cd01066">
    <property type="entry name" value="APP_MetAP"/>
    <property type="match status" value="1"/>
</dbReference>
<dbReference type="Gene3D" id="3.90.230.10">
    <property type="entry name" value="Creatinase/methionine aminopeptidase superfamily"/>
    <property type="match status" value="1"/>
</dbReference>
<comment type="caution">
    <text evidence="2">The sequence shown here is derived from an EMBL/GenBank/DDBJ whole genome shotgun (WGS) entry which is preliminary data.</text>
</comment>
<dbReference type="InterPro" id="IPR050659">
    <property type="entry name" value="Peptidase_M24B"/>
</dbReference>
<dbReference type="EMBL" id="JBHUDC010000002">
    <property type="protein sequence ID" value="MFD1511927.1"/>
    <property type="molecule type" value="Genomic_DNA"/>
</dbReference>
<dbReference type="Proteomes" id="UP001597187">
    <property type="component" value="Unassembled WGS sequence"/>
</dbReference>
<feature type="domain" description="Peptidase M24" evidence="1">
    <location>
        <begin position="130"/>
        <end position="277"/>
    </location>
</feature>
<protein>
    <submittedName>
        <fullName evidence="2">M24 family metallopeptidase</fullName>
    </submittedName>
</protein>
<evidence type="ECO:0000259" key="1">
    <source>
        <dbReference type="Pfam" id="PF00557"/>
    </source>
</evidence>
<gene>
    <name evidence="2" type="ORF">ACFSBT_01370</name>
</gene>
<dbReference type="InterPro" id="IPR000994">
    <property type="entry name" value="Pept_M24"/>
</dbReference>
<dbReference type="PANTHER" id="PTHR46112">
    <property type="entry name" value="AMINOPEPTIDASE"/>
    <property type="match status" value="1"/>
</dbReference>
<sequence>MHRHDRLDAYLDANDLAAVWFGQPNNFTWLTGGSNVVSRANSVGIGAAGYDGDSVTVVTNNIEAQRLRDEEIDDDVTIETFDWHASSLSAAVAGVSPQPAAADFDVQGFESVDASPLRQPLTPNDIETYRSLGKDTAAAVESVVRELTPSTTEHEAATELRYVLEQQGCRVPVALVGGEDRAQAYRHFTPSTTPVDGYAIASVTAVRDGMAISMTRTVAFDPPSWLGERHAAAAQVEVSALAATQSNGRAGGAAGDVFEAIQDAYAAVGFEEEWRHHHQGGAAGFAGREWIASPHHVAPVTLPMGYAYNPTVQGAKSEGTALVTADTVEPLTPSQEWPIQSVTSVNDALTLERPAILYQ</sequence>
<dbReference type="AlphaFoldDB" id="A0ABD6AQE3"/>
<dbReference type="SUPFAM" id="SSF55920">
    <property type="entry name" value="Creatinase/aminopeptidase"/>
    <property type="match status" value="1"/>
</dbReference>
<evidence type="ECO:0000313" key="2">
    <source>
        <dbReference type="EMBL" id="MFD1511927.1"/>
    </source>
</evidence>
<dbReference type="PANTHER" id="PTHR46112:SF2">
    <property type="entry name" value="XAA-PRO AMINOPEPTIDASE P-RELATED"/>
    <property type="match status" value="1"/>
</dbReference>
<proteinExistence type="predicted"/>
<reference evidence="2 3" key="1">
    <citation type="journal article" date="2019" name="Int. J. Syst. Evol. Microbiol.">
        <title>The Global Catalogue of Microorganisms (GCM) 10K type strain sequencing project: providing services to taxonomists for standard genome sequencing and annotation.</title>
        <authorList>
            <consortium name="The Broad Institute Genomics Platform"/>
            <consortium name="The Broad Institute Genome Sequencing Center for Infectious Disease"/>
            <person name="Wu L."/>
            <person name="Ma J."/>
        </authorList>
    </citation>
    <scope>NUCLEOTIDE SEQUENCE [LARGE SCALE GENOMIC DNA]</scope>
    <source>
        <strain evidence="2 3">CGMCC 1.12563</strain>
    </source>
</reference>
<dbReference type="RefSeq" id="WP_250871909.1">
    <property type="nucleotide sequence ID" value="NZ_JALXFV010000002.1"/>
</dbReference>
<evidence type="ECO:0000313" key="3">
    <source>
        <dbReference type="Proteomes" id="UP001597187"/>
    </source>
</evidence>
<organism evidence="2 3">
    <name type="scientific">Halomarina rubra</name>
    <dbReference type="NCBI Taxonomy" id="2071873"/>
    <lineage>
        <taxon>Archaea</taxon>
        <taxon>Methanobacteriati</taxon>
        <taxon>Methanobacteriota</taxon>
        <taxon>Stenosarchaea group</taxon>
        <taxon>Halobacteria</taxon>
        <taxon>Halobacteriales</taxon>
        <taxon>Natronomonadaceae</taxon>
        <taxon>Halomarina</taxon>
    </lineage>
</organism>
<name>A0ABD6AQE3_9EURY</name>
<dbReference type="SUPFAM" id="SSF53092">
    <property type="entry name" value="Creatinase/prolidase N-terminal domain"/>
    <property type="match status" value="1"/>
</dbReference>